<dbReference type="AlphaFoldDB" id="A0A5N6JV27"/>
<evidence type="ECO:0000256" key="3">
    <source>
        <dbReference type="ARBA" id="ARBA00022827"/>
    </source>
</evidence>
<keyword evidence="4" id="KW-0560">Oxidoreductase</keyword>
<keyword evidence="2" id="KW-0285">Flavoprotein</keyword>
<keyword evidence="5" id="KW-0503">Monooxygenase</keyword>
<dbReference type="GO" id="GO:0071949">
    <property type="term" value="F:FAD binding"/>
    <property type="evidence" value="ECO:0007669"/>
    <property type="project" value="InterPro"/>
</dbReference>
<dbReference type="Gene3D" id="3.50.50.60">
    <property type="entry name" value="FAD/NAD(P)-binding domain"/>
    <property type="match status" value="1"/>
</dbReference>
<keyword evidence="8" id="KW-1185">Reference proteome</keyword>
<comment type="cofactor">
    <cofactor evidence="1">
        <name>FAD</name>
        <dbReference type="ChEBI" id="CHEBI:57692"/>
    </cofactor>
</comment>
<name>A0A5N6JV27_MONLA</name>
<dbReference type="Pfam" id="PF01494">
    <property type="entry name" value="FAD_binding_3"/>
    <property type="match status" value="1"/>
</dbReference>
<accession>A0A5N6JV27</accession>
<dbReference type="GO" id="GO:0004497">
    <property type="term" value="F:monooxygenase activity"/>
    <property type="evidence" value="ECO:0007669"/>
    <property type="project" value="UniProtKB-KW"/>
</dbReference>
<dbReference type="InterPro" id="IPR036188">
    <property type="entry name" value="FAD/NAD-bd_sf"/>
</dbReference>
<protein>
    <recommendedName>
        <fullName evidence="6">FAD-binding domain-containing protein</fullName>
    </recommendedName>
</protein>
<dbReference type="PRINTS" id="PR00420">
    <property type="entry name" value="RNGMNOXGNASE"/>
</dbReference>
<evidence type="ECO:0000313" key="8">
    <source>
        <dbReference type="Proteomes" id="UP000326757"/>
    </source>
</evidence>
<organism evidence="7 8">
    <name type="scientific">Monilinia laxa</name>
    <name type="common">Brown rot fungus</name>
    <name type="synonym">Sclerotinia laxa</name>
    <dbReference type="NCBI Taxonomy" id="61186"/>
    <lineage>
        <taxon>Eukaryota</taxon>
        <taxon>Fungi</taxon>
        <taxon>Dikarya</taxon>
        <taxon>Ascomycota</taxon>
        <taxon>Pezizomycotina</taxon>
        <taxon>Leotiomycetes</taxon>
        <taxon>Helotiales</taxon>
        <taxon>Sclerotiniaceae</taxon>
        <taxon>Monilinia</taxon>
    </lineage>
</organism>
<evidence type="ECO:0000256" key="5">
    <source>
        <dbReference type="ARBA" id="ARBA00023033"/>
    </source>
</evidence>
<dbReference type="EMBL" id="VIGI01000012">
    <property type="protein sequence ID" value="KAB8293044.1"/>
    <property type="molecule type" value="Genomic_DNA"/>
</dbReference>
<evidence type="ECO:0000259" key="6">
    <source>
        <dbReference type="Pfam" id="PF01494"/>
    </source>
</evidence>
<reference evidence="7 8" key="1">
    <citation type="submission" date="2019-06" db="EMBL/GenBank/DDBJ databases">
        <title>Genome Sequence of the Brown Rot Fungal Pathogen Monilinia laxa.</title>
        <authorList>
            <person name="De Miccolis Angelini R.M."/>
            <person name="Landi L."/>
            <person name="Abate D."/>
            <person name="Pollastro S."/>
            <person name="Romanazzi G."/>
            <person name="Faretra F."/>
        </authorList>
    </citation>
    <scope>NUCLEOTIDE SEQUENCE [LARGE SCALE GENOMIC DNA]</scope>
    <source>
        <strain evidence="7 8">Mlax316</strain>
    </source>
</reference>
<dbReference type="PANTHER" id="PTHR47178">
    <property type="entry name" value="MONOOXYGENASE, FAD-BINDING"/>
    <property type="match status" value="1"/>
</dbReference>
<dbReference type="PANTHER" id="PTHR47178:SF1">
    <property type="entry name" value="FAD-BINDING DOMAIN-CONTAINING PROTEIN-RELATED"/>
    <property type="match status" value="1"/>
</dbReference>
<evidence type="ECO:0000313" key="7">
    <source>
        <dbReference type="EMBL" id="KAB8293044.1"/>
    </source>
</evidence>
<evidence type="ECO:0000256" key="1">
    <source>
        <dbReference type="ARBA" id="ARBA00001974"/>
    </source>
</evidence>
<gene>
    <name evidence="7" type="ORF">EYC80_007405</name>
</gene>
<feature type="domain" description="FAD-binding" evidence="6">
    <location>
        <begin position="20"/>
        <end position="361"/>
    </location>
</feature>
<keyword evidence="3" id="KW-0274">FAD</keyword>
<evidence type="ECO:0000256" key="4">
    <source>
        <dbReference type="ARBA" id="ARBA00023002"/>
    </source>
</evidence>
<dbReference type="SUPFAM" id="SSF51905">
    <property type="entry name" value="FAD/NAD(P)-binding domain"/>
    <property type="match status" value="1"/>
</dbReference>
<dbReference type="OrthoDB" id="47494at2759"/>
<sequence length="531" mass="59090">MTFSEVITKEGEGEAKAPNLKVLIVGAGIVGLTLAQGCRENGIEFEIVERDETGKRAQGWAITLHWCLRSLERTIGKRLSELIYTATIDPTLNDVDGNFLFLNARKAEPRYKIPPSKQRRRLDRQKFRNLLATDLNVREGKKLSSLTPLSESDPLIAYFSDGTQSSATLVVGADGNNRIVRHFTEEQIEPVRAIDPLLFQSLDPETGTFMWFSLQGITENPDASKSYKGLVIVSWLIEDDIKDAMPKTDKERVAYVKRRVEGYAEPLRSIVQDIPDDVATTPLRLGDWPCQEWDNWGGRITLVGDAAHAMTMYRGEGANHGILDAALLIDQLKRVKAGKITQKEAIYAYEAEMRPRTHEAVLKSRQAALDAHDWDALSESSPAIGGRIAPKTAFLLLKLTVSHGCEETYIIPGQQIHFRFHRRIARILGANTYYKQFKSSTVSLKGRGLCLKPGSTHIGLSAIVSGNETGSLVIVLNLDPLRHCPQRFYAHVHSNRTQYQSHFLATPVKISIANTSNTVSCAHNTSLFSST</sequence>
<dbReference type="Proteomes" id="UP000326757">
    <property type="component" value="Unassembled WGS sequence"/>
</dbReference>
<comment type="caution">
    <text evidence="7">The sequence shown here is derived from an EMBL/GenBank/DDBJ whole genome shotgun (WGS) entry which is preliminary data.</text>
</comment>
<dbReference type="InterPro" id="IPR002938">
    <property type="entry name" value="FAD-bd"/>
</dbReference>
<proteinExistence type="predicted"/>
<evidence type="ECO:0000256" key="2">
    <source>
        <dbReference type="ARBA" id="ARBA00022630"/>
    </source>
</evidence>